<dbReference type="Gene3D" id="1.10.10.10">
    <property type="entry name" value="Winged helix-like DNA-binding domain superfamily/Winged helix DNA-binding domain"/>
    <property type="match status" value="1"/>
</dbReference>
<evidence type="ECO:0000259" key="1">
    <source>
        <dbReference type="PROSITE" id="PS50995"/>
    </source>
</evidence>
<sequence>MPPPTDLYSEFGFYIHQVVALIDKRGDAMFRRDLGISLRQFTLLRLFDVGPTVPSQQLIAERLGIAKSAVSRQIDIARQRGWIRVESSAHSRRQNTLTLTPTGRQLLSEAKSLIEQSESLAFDDLPPADVEAAIRTLKALHGKLTKPAPPLSDTAAPTD</sequence>
<feature type="domain" description="HTH marR-type" evidence="1">
    <location>
        <begin position="8"/>
        <end position="146"/>
    </location>
</feature>
<dbReference type="SUPFAM" id="SSF46785">
    <property type="entry name" value="Winged helix' DNA-binding domain"/>
    <property type="match status" value="1"/>
</dbReference>
<gene>
    <name evidence="2" type="ORF">OG563_19975</name>
</gene>
<dbReference type="PANTHER" id="PTHR33164:SF57">
    <property type="entry name" value="MARR-FAMILY TRANSCRIPTIONAL REGULATOR"/>
    <property type="match status" value="1"/>
</dbReference>
<dbReference type="PROSITE" id="PS50995">
    <property type="entry name" value="HTH_MARR_2"/>
    <property type="match status" value="1"/>
</dbReference>
<protein>
    <submittedName>
        <fullName evidence="2">MarR family winged helix-turn-helix transcriptional regulator</fullName>
    </submittedName>
</protein>
<name>A0ABZ1Z8I5_9NOCA</name>
<dbReference type="InterPro" id="IPR039422">
    <property type="entry name" value="MarR/SlyA-like"/>
</dbReference>
<dbReference type="InterPro" id="IPR000835">
    <property type="entry name" value="HTH_MarR-typ"/>
</dbReference>
<dbReference type="EMBL" id="CP109441">
    <property type="protein sequence ID" value="WUV50269.1"/>
    <property type="molecule type" value="Genomic_DNA"/>
</dbReference>
<proteinExistence type="predicted"/>
<dbReference type="InterPro" id="IPR036390">
    <property type="entry name" value="WH_DNA-bd_sf"/>
</dbReference>
<evidence type="ECO:0000313" key="3">
    <source>
        <dbReference type="Proteomes" id="UP001432062"/>
    </source>
</evidence>
<dbReference type="Pfam" id="PF12802">
    <property type="entry name" value="MarR_2"/>
    <property type="match status" value="1"/>
</dbReference>
<evidence type="ECO:0000313" key="2">
    <source>
        <dbReference type="EMBL" id="WUV50269.1"/>
    </source>
</evidence>
<dbReference type="RefSeq" id="WP_327094960.1">
    <property type="nucleotide sequence ID" value="NZ_CP109149.1"/>
</dbReference>
<organism evidence="2 3">
    <name type="scientific">Nocardia vinacea</name>
    <dbReference type="NCBI Taxonomy" id="96468"/>
    <lineage>
        <taxon>Bacteria</taxon>
        <taxon>Bacillati</taxon>
        <taxon>Actinomycetota</taxon>
        <taxon>Actinomycetes</taxon>
        <taxon>Mycobacteriales</taxon>
        <taxon>Nocardiaceae</taxon>
        <taxon>Nocardia</taxon>
    </lineage>
</organism>
<dbReference type="InterPro" id="IPR036388">
    <property type="entry name" value="WH-like_DNA-bd_sf"/>
</dbReference>
<keyword evidence="3" id="KW-1185">Reference proteome</keyword>
<reference evidence="2" key="1">
    <citation type="submission" date="2022-10" db="EMBL/GenBank/DDBJ databases">
        <title>The complete genomes of actinobacterial strains from the NBC collection.</title>
        <authorList>
            <person name="Joergensen T.S."/>
            <person name="Alvarez Arevalo M."/>
            <person name="Sterndorff E.B."/>
            <person name="Faurdal D."/>
            <person name="Vuksanovic O."/>
            <person name="Mourched A.-S."/>
            <person name="Charusanti P."/>
            <person name="Shaw S."/>
            <person name="Blin K."/>
            <person name="Weber T."/>
        </authorList>
    </citation>
    <scope>NUCLEOTIDE SEQUENCE</scope>
    <source>
        <strain evidence="2">NBC_01482</strain>
    </source>
</reference>
<accession>A0ABZ1Z8I5</accession>
<dbReference type="SMART" id="SM00347">
    <property type="entry name" value="HTH_MARR"/>
    <property type="match status" value="1"/>
</dbReference>
<dbReference type="Proteomes" id="UP001432062">
    <property type="component" value="Chromosome"/>
</dbReference>
<dbReference type="PANTHER" id="PTHR33164">
    <property type="entry name" value="TRANSCRIPTIONAL REGULATOR, MARR FAMILY"/>
    <property type="match status" value="1"/>
</dbReference>